<sequence length="54" mass="5752">MTWPLCCGIGGHDRLQFGIGVLVMPLAGEPASISRMCTVIADLGDYCVADLVER</sequence>
<protein>
    <submittedName>
        <fullName evidence="1">Uncharacterized protein</fullName>
    </submittedName>
</protein>
<organism evidence="1 2">
    <name type="scientific">Dactylosporangium roseum</name>
    <dbReference type="NCBI Taxonomy" id="47989"/>
    <lineage>
        <taxon>Bacteria</taxon>
        <taxon>Bacillati</taxon>
        <taxon>Actinomycetota</taxon>
        <taxon>Actinomycetes</taxon>
        <taxon>Micromonosporales</taxon>
        <taxon>Micromonosporaceae</taxon>
        <taxon>Dactylosporangium</taxon>
    </lineage>
</organism>
<dbReference type="RefSeq" id="WP_260725506.1">
    <property type="nucleotide sequence ID" value="NZ_BAAABS010000031.1"/>
</dbReference>
<gene>
    <name evidence="1" type="ORF">Drose_34865</name>
</gene>
<dbReference type="Proteomes" id="UP001058271">
    <property type="component" value="Chromosome"/>
</dbReference>
<accession>A0ABY5Z308</accession>
<reference evidence="1" key="1">
    <citation type="submission" date="2021-04" db="EMBL/GenBank/DDBJ databases">
        <title>Biosynthetic gene clusters of Dactylosporangioum roseum.</title>
        <authorList>
            <person name="Hartkoorn R.C."/>
            <person name="Beaudoing E."/>
            <person name="Hot D."/>
            <person name="Moureu S."/>
        </authorList>
    </citation>
    <scope>NUCLEOTIDE SEQUENCE</scope>
    <source>
        <strain evidence="1">NRRL B-16295</strain>
    </source>
</reference>
<evidence type="ECO:0000313" key="2">
    <source>
        <dbReference type="Proteomes" id="UP001058271"/>
    </source>
</evidence>
<keyword evidence="2" id="KW-1185">Reference proteome</keyword>
<dbReference type="EMBL" id="CP073721">
    <property type="protein sequence ID" value="UWZ36182.1"/>
    <property type="molecule type" value="Genomic_DNA"/>
</dbReference>
<evidence type="ECO:0000313" key="1">
    <source>
        <dbReference type="EMBL" id="UWZ36182.1"/>
    </source>
</evidence>
<name>A0ABY5Z308_9ACTN</name>
<proteinExistence type="predicted"/>